<dbReference type="RefSeq" id="WP_133608327.1">
    <property type="nucleotide sequence ID" value="NZ_SNXW01000004.1"/>
</dbReference>
<sequence length="365" mass="39588">MPSTDSTPRLPSQDATPHWLIPFAASLSEPCQHALPHLDAEGRLPNLRALASRLGVVARSDGDEYALSMPHERVLAAALGWPVGPDTDGRLPWAHWWAAQDGLQLDANACWALLSPGHWLMGREHLTLLDPNALGLDAATSQALLEALRPLFEDDGWQLRWGAPTRWYASHPLLDGLPTASLDRVVGRNPDLWLSADAARKTASDATRALRRLQAEVQMSLYQHPLNARREAEGRDTVNSFWVSGCGRLPSGGLPDLPVWPAGLTLCDDLRAGLLSDDMPVWVDAWQQLDATVLAALVRRLDAGQPLRLTLCGERHAVTLGTGTADGGGFMGGFMGTLQRSLQRPLQALRPRRAAPLPSAILAPL</sequence>
<accession>A0A4R6RCC4</accession>
<gene>
    <name evidence="1" type="ORF">EV672_10443</name>
</gene>
<proteinExistence type="predicted"/>
<dbReference type="Proteomes" id="UP000294593">
    <property type="component" value="Unassembled WGS sequence"/>
</dbReference>
<protein>
    <submittedName>
        <fullName evidence="1">Uncharacterized protein</fullName>
    </submittedName>
</protein>
<dbReference type="AlphaFoldDB" id="A0A4R6RCC4"/>
<keyword evidence="2" id="KW-1185">Reference proteome</keyword>
<evidence type="ECO:0000313" key="1">
    <source>
        <dbReference type="EMBL" id="TDP83665.1"/>
    </source>
</evidence>
<evidence type="ECO:0000313" key="2">
    <source>
        <dbReference type="Proteomes" id="UP000294593"/>
    </source>
</evidence>
<dbReference type="EMBL" id="SNXW01000004">
    <property type="protein sequence ID" value="TDP83665.1"/>
    <property type="molecule type" value="Genomic_DNA"/>
</dbReference>
<comment type="caution">
    <text evidence="1">The sequence shown here is derived from an EMBL/GenBank/DDBJ whole genome shotgun (WGS) entry which is preliminary data.</text>
</comment>
<name>A0A4R6RCC4_9BURK</name>
<dbReference type="OrthoDB" id="5295974at2"/>
<reference evidence="1 2" key="1">
    <citation type="submission" date="2019-03" db="EMBL/GenBank/DDBJ databases">
        <title>Genomic Encyclopedia of Type Strains, Phase IV (KMG-IV): sequencing the most valuable type-strain genomes for metagenomic binning, comparative biology and taxonomic classification.</title>
        <authorList>
            <person name="Goeker M."/>
        </authorList>
    </citation>
    <scope>NUCLEOTIDE SEQUENCE [LARGE SCALE GENOMIC DNA]</scope>
    <source>
        <strain evidence="1 2">DSM 11901</strain>
    </source>
</reference>
<organism evidence="1 2">
    <name type="scientific">Aquabacterium commune</name>
    <dbReference type="NCBI Taxonomy" id="70586"/>
    <lineage>
        <taxon>Bacteria</taxon>
        <taxon>Pseudomonadati</taxon>
        <taxon>Pseudomonadota</taxon>
        <taxon>Betaproteobacteria</taxon>
        <taxon>Burkholderiales</taxon>
        <taxon>Aquabacterium</taxon>
    </lineage>
</organism>